<dbReference type="AlphaFoldDB" id="A0A382HCH5"/>
<protein>
    <submittedName>
        <fullName evidence="1">Uncharacterized protein</fullName>
    </submittedName>
</protein>
<accession>A0A382HCH5</accession>
<organism evidence="1">
    <name type="scientific">marine metagenome</name>
    <dbReference type="NCBI Taxonomy" id="408172"/>
    <lineage>
        <taxon>unclassified sequences</taxon>
        <taxon>metagenomes</taxon>
        <taxon>ecological metagenomes</taxon>
    </lineage>
</organism>
<gene>
    <name evidence="1" type="ORF">METZ01_LOCUS237882</name>
</gene>
<proteinExistence type="predicted"/>
<feature type="non-terminal residue" evidence="1">
    <location>
        <position position="33"/>
    </location>
</feature>
<dbReference type="EMBL" id="UINC01060478">
    <property type="protein sequence ID" value="SVB85028.1"/>
    <property type="molecule type" value="Genomic_DNA"/>
</dbReference>
<reference evidence="1" key="1">
    <citation type="submission" date="2018-05" db="EMBL/GenBank/DDBJ databases">
        <authorList>
            <person name="Lanie J.A."/>
            <person name="Ng W.-L."/>
            <person name="Kazmierczak K.M."/>
            <person name="Andrzejewski T.M."/>
            <person name="Davidsen T.M."/>
            <person name="Wayne K.J."/>
            <person name="Tettelin H."/>
            <person name="Glass J.I."/>
            <person name="Rusch D."/>
            <person name="Podicherti R."/>
            <person name="Tsui H.-C.T."/>
            <person name="Winkler M.E."/>
        </authorList>
    </citation>
    <scope>NUCLEOTIDE SEQUENCE</scope>
</reference>
<sequence length="33" mass="3782">MKKHIIPLLLFIGLVFWGCDNKGIINGGYYKND</sequence>
<evidence type="ECO:0000313" key="1">
    <source>
        <dbReference type="EMBL" id="SVB85028.1"/>
    </source>
</evidence>
<name>A0A382HCH5_9ZZZZ</name>